<feature type="domain" description="Beta-lactamase-related" evidence="1">
    <location>
        <begin position="40"/>
        <end position="324"/>
    </location>
</feature>
<gene>
    <name evidence="2" type="ORF">HYG79_11255</name>
</gene>
<keyword evidence="3" id="KW-1185">Reference proteome</keyword>
<protein>
    <submittedName>
        <fullName evidence="2">Beta-lactamase family protein</fullName>
    </submittedName>
</protein>
<reference evidence="2 3" key="1">
    <citation type="journal article" date="2006" name="Int. J. Syst. Evol. Microbiol.">
        <title>Costertonia aggregata gen. nov., sp. nov., a mesophilic marine bacterium of the family Flavobacteriaceae, isolated from a mature biofilm.</title>
        <authorList>
            <person name="Kwon K.K."/>
            <person name="Lee Y.K."/>
            <person name="Lee H.K."/>
        </authorList>
    </citation>
    <scope>NUCLEOTIDE SEQUENCE [LARGE SCALE GENOMIC DNA]</scope>
    <source>
        <strain evidence="2 3">KCCM 42265</strain>
    </source>
</reference>
<evidence type="ECO:0000313" key="3">
    <source>
        <dbReference type="Proteomes" id="UP000509302"/>
    </source>
</evidence>
<dbReference type="PANTHER" id="PTHR46825">
    <property type="entry name" value="D-ALANYL-D-ALANINE-CARBOXYPEPTIDASE/ENDOPEPTIDASE AMPH"/>
    <property type="match status" value="1"/>
</dbReference>
<sequence length="347" mass="39225">MRVSLLIILLFFHLFKLTAQTETSLKILDSVTINEWLVENKVPAIAIGTIEKGKLNPVRVLGKIQGDIPASTQTIFDVASLTKTITTLLTLKLVDANSWKLDEPLSHYWIDPDIKNNPLHNKITTRHVLSHRTGFKNWRRMNKDKKLTFDFEPGTKFQYSGEGFEYLRKALEEKFDISFQKLTDSLVFKPNKMNNSQLTWSESIDSLNFAGTHDKYGNEYVYKKSSKANAADNLLTTIGDFSNLGLNIINQQYLDQNTYREMIIQHSSVRDGISFGLGWIIFNDLSNNEYALFNAGSDQGINALIVLLPKSKRGLIVMTNGDNGRALAMKIIGETLGEIGKEILGRF</sequence>
<organism evidence="2 3">
    <name type="scientific">Costertonia aggregata</name>
    <dbReference type="NCBI Taxonomy" id="343403"/>
    <lineage>
        <taxon>Bacteria</taxon>
        <taxon>Pseudomonadati</taxon>
        <taxon>Bacteroidota</taxon>
        <taxon>Flavobacteriia</taxon>
        <taxon>Flavobacteriales</taxon>
        <taxon>Flavobacteriaceae</taxon>
        <taxon>Costertonia</taxon>
    </lineage>
</organism>
<dbReference type="RefSeq" id="WP_179242187.1">
    <property type="nucleotide sequence ID" value="NZ_CP058595.1"/>
</dbReference>
<dbReference type="InterPro" id="IPR050491">
    <property type="entry name" value="AmpC-like"/>
</dbReference>
<name>A0A7H9AR42_9FLAO</name>
<dbReference type="Proteomes" id="UP000509302">
    <property type="component" value="Chromosome"/>
</dbReference>
<proteinExistence type="predicted"/>
<dbReference type="EMBL" id="CP058595">
    <property type="protein sequence ID" value="QLG45900.1"/>
    <property type="molecule type" value="Genomic_DNA"/>
</dbReference>
<dbReference type="KEGG" id="cagg:HYG79_11255"/>
<dbReference type="PANTHER" id="PTHR46825:SF9">
    <property type="entry name" value="BETA-LACTAMASE-RELATED DOMAIN-CONTAINING PROTEIN"/>
    <property type="match status" value="1"/>
</dbReference>
<evidence type="ECO:0000313" key="2">
    <source>
        <dbReference type="EMBL" id="QLG45900.1"/>
    </source>
</evidence>
<dbReference type="InterPro" id="IPR012338">
    <property type="entry name" value="Beta-lactam/transpept-like"/>
</dbReference>
<dbReference type="Gene3D" id="3.40.710.10">
    <property type="entry name" value="DD-peptidase/beta-lactamase superfamily"/>
    <property type="match status" value="1"/>
</dbReference>
<accession>A0A7H9AR42</accession>
<dbReference type="AlphaFoldDB" id="A0A7H9AR42"/>
<dbReference type="SUPFAM" id="SSF56601">
    <property type="entry name" value="beta-lactamase/transpeptidase-like"/>
    <property type="match status" value="1"/>
</dbReference>
<evidence type="ECO:0000259" key="1">
    <source>
        <dbReference type="Pfam" id="PF00144"/>
    </source>
</evidence>
<dbReference type="Pfam" id="PF00144">
    <property type="entry name" value="Beta-lactamase"/>
    <property type="match status" value="1"/>
</dbReference>
<dbReference type="InterPro" id="IPR001466">
    <property type="entry name" value="Beta-lactam-related"/>
</dbReference>